<dbReference type="Proteomes" id="UP000663880">
    <property type="component" value="Unassembled WGS sequence"/>
</dbReference>
<gene>
    <name evidence="1" type="ORF">PMACD_LOCUS7403</name>
</gene>
<dbReference type="EMBL" id="CAJOBZ010000017">
    <property type="protein sequence ID" value="CAF4854980.1"/>
    <property type="molecule type" value="Genomic_DNA"/>
</dbReference>
<dbReference type="AlphaFoldDB" id="A0A821SAX6"/>
<accession>A0A821SAX6</accession>
<protein>
    <submittedName>
        <fullName evidence="1">Uncharacterized protein</fullName>
    </submittedName>
</protein>
<comment type="caution">
    <text evidence="1">The sequence shown here is derived from an EMBL/GenBank/DDBJ whole genome shotgun (WGS) entry which is preliminary data.</text>
</comment>
<evidence type="ECO:0000313" key="1">
    <source>
        <dbReference type="EMBL" id="CAF4854980.1"/>
    </source>
</evidence>
<keyword evidence="2" id="KW-1185">Reference proteome</keyword>
<name>A0A821SAX6_9NEOP</name>
<proteinExistence type="predicted"/>
<evidence type="ECO:0000313" key="2">
    <source>
        <dbReference type="Proteomes" id="UP000663880"/>
    </source>
</evidence>
<reference evidence="1" key="1">
    <citation type="submission" date="2021-02" db="EMBL/GenBank/DDBJ databases">
        <authorList>
            <person name="Steward A R."/>
        </authorList>
    </citation>
    <scope>NUCLEOTIDE SEQUENCE</scope>
</reference>
<sequence length="94" mass="11224">MDHGTAELEKINISDENEVKSLKDVDSNRPFRRQVLNWPYVKCRVVALQTSRQVPHLWRMSAGAHILFKERLLAIRNRRSDSNLQPRLFMFYER</sequence>
<organism evidence="1 2">
    <name type="scientific">Pieris macdunnoughi</name>
    <dbReference type="NCBI Taxonomy" id="345717"/>
    <lineage>
        <taxon>Eukaryota</taxon>
        <taxon>Metazoa</taxon>
        <taxon>Ecdysozoa</taxon>
        <taxon>Arthropoda</taxon>
        <taxon>Hexapoda</taxon>
        <taxon>Insecta</taxon>
        <taxon>Pterygota</taxon>
        <taxon>Neoptera</taxon>
        <taxon>Endopterygota</taxon>
        <taxon>Lepidoptera</taxon>
        <taxon>Glossata</taxon>
        <taxon>Ditrysia</taxon>
        <taxon>Papilionoidea</taxon>
        <taxon>Pieridae</taxon>
        <taxon>Pierinae</taxon>
        <taxon>Pieris</taxon>
    </lineage>
</organism>